<feature type="compositionally biased region" description="Polar residues" evidence="1">
    <location>
        <begin position="312"/>
        <end position="321"/>
    </location>
</feature>
<evidence type="ECO:0000259" key="2">
    <source>
        <dbReference type="Pfam" id="PF07304"/>
    </source>
</evidence>
<dbReference type="Proteomes" id="UP000828390">
    <property type="component" value="Unassembled WGS sequence"/>
</dbReference>
<organism evidence="3 4">
    <name type="scientific">Dreissena polymorpha</name>
    <name type="common">Zebra mussel</name>
    <name type="synonym">Mytilus polymorpha</name>
    <dbReference type="NCBI Taxonomy" id="45954"/>
    <lineage>
        <taxon>Eukaryota</taxon>
        <taxon>Metazoa</taxon>
        <taxon>Spiralia</taxon>
        <taxon>Lophotrochozoa</taxon>
        <taxon>Mollusca</taxon>
        <taxon>Bivalvia</taxon>
        <taxon>Autobranchia</taxon>
        <taxon>Heteroconchia</taxon>
        <taxon>Euheterodonta</taxon>
        <taxon>Imparidentia</taxon>
        <taxon>Neoheterodontei</taxon>
        <taxon>Myida</taxon>
        <taxon>Dreissenoidea</taxon>
        <taxon>Dreissenidae</taxon>
        <taxon>Dreissena</taxon>
    </lineage>
</organism>
<evidence type="ECO:0000313" key="3">
    <source>
        <dbReference type="EMBL" id="KAH3781711.1"/>
    </source>
</evidence>
<dbReference type="EMBL" id="JAIWYP010000008">
    <property type="protein sequence ID" value="KAH3781711.1"/>
    <property type="molecule type" value="Genomic_DNA"/>
</dbReference>
<reference evidence="3" key="2">
    <citation type="submission" date="2020-11" db="EMBL/GenBank/DDBJ databases">
        <authorList>
            <person name="McCartney M.A."/>
            <person name="Auch B."/>
            <person name="Kono T."/>
            <person name="Mallez S."/>
            <person name="Becker A."/>
            <person name="Gohl D.M."/>
            <person name="Silverstein K.A.T."/>
            <person name="Koren S."/>
            <person name="Bechman K.B."/>
            <person name="Herman A."/>
            <person name="Abrahante J.E."/>
            <person name="Garbe J."/>
        </authorList>
    </citation>
    <scope>NUCLEOTIDE SEQUENCE</scope>
    <source>
        <strain evidence="3">Duluth1</strain>
        <tissue evidence="3">Whole animal</tissue>
    </source>
</reference>
<dbReference type="PANTHER" id="PTHR18834:SF2">
    <property type="entry name" value="STEROID RECEPTOR RNA ACTIVATOR 1"/>
    <property type="match status" value="1"/>
</dbReference>
<dbReference type="GO" id="GO:0005634">
    <property type="term" value="C:nucleus"/>
    <property type="evidence" value="ECO:0007669"/>
    <property type="project" value="TreeGrafter"/>
</dbReference>
<gene>
    <name evidence="3" type="ORF">DPMN_159614</name>
</gene>
<dbReference type="Gene3D" id="1.20.940.10">
    <property type="entry name" value="Functional domain of the splicing factor Prp18"/>
    <property type="match status" value="1"/>
</dbReference>
<comment type="caution">
    <text evidence="3">The sequence shown here is derived from an EMBL/GenBank/DDBJ whole genome shotgun (WGS) entry which is preliminary data.</text>
</comment>
<dbReference type="GO" id="GO:0006357">
    <property type="term" value="P:regulation of transcription by RNA polymerase II"/>
    <property type="evidence" value="ECO:0007669"/>
    <property type="project" value="InterPro"/>
</dbReference>
<evidence type="ECO:0000256" key="1">
    <source>
        <dbReference type="SAM" id="MobiDB-lite"/>
    </source>
</evidence>
<feature type="region of interest" description="Disordered" evidence="1">
    <location>
        <begin position="301"/>
        <end position="361"/>
    </location>
</feature>
<dbReference type="Pfam" id="PF07304">
    <property type="entry name" value="SRA1"/>
    <property type="match status" value="1"/>
</dbReference>
<evidence type="ECO:0000313" key="4">
    <source>
        <dbReference type="Proteomes" id="UP000828390"/>
    </source>
</evidence>
<proteinExistence type="predicted"/>
<dbReference type="InterPro" id="IPR040243">
    <property type="entry name" value="Steroid_recept_RNA_1"/>
</dbReference>
<feature type="region of interest" description="Disordered" evidence="1">
    <location>
        <begin position="42"/>
        <end position="80"/>
    </location>
</feature>
<feature type="region of interest" description="Disordered" evidence="1">
    <location>
        <begin position="276"/>
        <end position="295"/>
    </location>
</feature>
<feature type="compositionally biased region" description="Polar residues" evidence="1">
    <location>
        <begin position="285"/>
        <end position="295"/>
    </location>
</feature>
<reference evidence="3" key="1">
    <citation type="journal article" date="2019" name="bioRxiv">
        <title>The Genome of the Zebra Mussel, Dreissena polymorpha: A Resource for Invasive Species Research.</title>
        <authorList>
            <person name="McCartney M.A."/>
            <person name="Auch B."/>
            <person name="Kono T."/>
            <person name="Mallez S."/>
            <person name="Zhang Y."/>
            <person name="Obille A."/>
            <person name="Becker A."/>
            <person name="Abrahante J.E."/>
            <person name="Garbe J."/>
            <person name="Badalamenti J.P."/>
            <person name="Herman A."/>
            <person name="Mangelson H."/>
            <person name="Liachko I."/>
            <person name="Sullivan S."/>
            <person name="Sone E.D."/>
            <person name="Koren S."/>
            <person name="Silverstein K.A.T."/>
            <person name="Beckman K.B."/>
            <person name="Gohl D.M."/>
        </authorList>
    </citation>
    <scope>NUCLEOTIDE SEQUENCE</scope>
    <source>
        <strain evidence="3">Duluth1</strain>
        <tissue evidence="3">Whole animal</tissue>
    </source>
</reference>
<feature type="domain" description="SRA1/Sec31" evidence="2">
    <location>
        <begin position="137"/>
        <end position="272"/>
    </location>
</feature>
<protein>
    <recommendedName>
        <fullName evidence="2">SRA1/Sec31 domain-containing protein</fullName>
    </recommendedName>
</protein>
<keyword evidence="4" id="KW-1185">Reference proteome</keyword>
<dbReference type="InterPro" id="IPR009917">
    <property type="entry name" value="SRA1/Sec31"/>
</dbReference>
<dbReference type="AlphaFoldDB" id="A0A9D4ELC0"/>
<dbReference type="GO" id="GO:0003713">
    <property type="term" value="F:transcription coactivator activity"/>
    <property type="evidence" value="ECO:0007669"/>
    <property type="project" value="InterPro"/>
</dbReference>
<sequence length="361" mass="39531">MSIPNTRPGNPDRGWNDPPMFNYAAGTAPVRPRHALNKRVAFPMSSNPSTTPGHAVLSPSQGPPIMNPVLPADLQGPPQVPPPPLVPIGPRDTPLGNQAPPVSSVQLLPPTTDLSTPEPVPILVAALVPSSPTYVDPQSDEVVSAPHLDKEGLDELMSRLSLKSDEGLLDYTLDKFQAVLNKFSNILTKKVIDDISKKLELLGERWRKASLSEQVRVRTVQLAIALHDGETEKASHLQLALVVDHIAEVNQWIMGVKRLIQQQQLSEKEIEIISENRQSSERAQTEQSETTDSTNIFQEFNSASENLETKTNELSTDAVSETNEHSADVGDKNTHEQKSAENESDAKDASNNDENQEPDRT</sequence>
<feature type="region of interest" description="Disordered" evidence="1">
    <location>
        <begin position="1"/>
        <end position="20"/>
    </location>
</feature>
<accession>A0A9D4ELC0</accession>
<dbReference type="PANTHER" id="PTHR18834">
    <property type="entry name" value="STEROID RECEPTOR RNA ACTIVATOR 1"/>
    <property type="match status" value="1"/>
</dbReference>
<dbReference type="OrthoDB" id="5982138at2759"/>
<feature type="compositionally biased region" description="Basic and acidic residues" evidence="1">
    <location>
        <begin position="322"/>
        <end position="350"/>
    </location>
</feature>
<name>A0A9D4ELC0_DREPO</name>